<sequence>MPAPFPFPGMNPYLESPSLWPEVHSWLIVELARMLNPQITPKYRAAVEKRVYEETVLIGIPDVSLVQQKPEARQEAATLTATVSQPVLVELPEWEATVERYLEIRDVTTGEVVTVIEVLSPKNKRSGEGRNQYLTKRTKVLNSESHLVEIDLLRSGDPLPVNSAQISDYRVLVSRVAQRPVAELYPFTLRDSLPCFAIPLRSGDDEPVIDLGQLMQVVYDAAALDLTIDYQQQPVPPLRKADYAWLESLQG</sequence>
<organism evidence="1 2">
    <name type="scientific">Leptothoe spongobia TAU-MAC 1115</name>
    <dbReference type="NCBI Taxonomy" id="1967444"/>
    <lineage>
        <taxon>Bacteria</taxon>
        <taxon>Bacillati</taxon>
        <taxon>Cyanobacteriota</taxon>
        <taxon>Cyanophyceae</taxon>
        <taxon>Nodosilineales</taxon>
        <taxon>Cymatolegaceae</taxon>
        <taxon>Leptothoe</taxon>
        <taxon>Leptothoe spongobia</taxon>
    </lineage>
</organism>
<comment type="caution">
    <text evidence="1">The sequence shown here is derived from an EMBL/GenBank/DDBJ whole genome shotgun (WGS) entry which is preliminary data.</text>
</comment>
<evidence type="ECO:0000313" key="1">
    <source>
        <dbReference type="EMBL" id="MBT9316006.1"/>
    </source>
</evidence>
<dbReference type="RefSeq" id="WP_246564418.1">
    <property type="nucleotide sequence ID" value="NZ_JADOES010000019.1"/>
</dbReference>
<name>A0A947DFM5_9CYAN</name>
<proteinExistence type="predicted"/>
<dbReference type="AlphaFoldDB" id="A0A947DFM5"/>
<protein>
    <submittedName>
        <fullName evidence="1">DUF4058 family protein</fullName>
    </submittedName>
</protein>
<dbReference type="EMBL" id="JADOES010000019">
    <property type="protein sequence ID" value="MBT9316006.1"/>
    <property type="molecule type" value="Genomic_DNA"/>
</dbReference>
<keyword evidence="2" id="KW-1185">Reference proteome</keyword>
<dbReference type="Pfam" id="PF13267">
    <property type="entry name" value="DUF4058"/>
    <property type="match status" value="1"/>
</dbReference>
<accession>A0A947DFM5</accession>
<reference evidence="1" key="1">
    <citation type="submission" date="2020-11" db="EMBL/GenBank/DDBJ databases">
        <authorList>
            <person name="Konstantinou D."/>
            <person name="Gkelis S."/>
            <person name="Popin R."/>
            <person name="Fewer D."/>
            <person name="Sivonen K."/>
        </authorList>
    </citation>
    <scope>NUCLEOTIDE SEQUENCE</scope>
    <source>
        <strain evidence="1">TAU-MAC 1115</strain>
    </source>
</reference>
<reference evidence="1" key="2">
    <citation type="journal article" date="2021" name="Mar. Drugs">
        <title>Genome Reduction and Secondary Metabolism of the Marine Sponge-Associated Cyanobacterium Leptothoe.</title>
        <authorList>
            <person name="Konstantinou D."/>
            <person name="Popin R.V."/>
            <person name="Fewer D.P."/>
            <person name="Sivonen K."/>
            <person name="Gkelis S."/>
        </authorList>
    </citation>
    <scope>NUCLEOTIDE SEQUENCE</scope>
    <source>
        <strain evidence="1">TAU-MAC 1115</strain>
    </source>
</reference>
<gene>
    <name evidence="1" type="ORF">IXB50_11300</name>
</gene>
<dbReference type="Proteomes" id="UP000717364">
    <property type="component" value="Unassembled WGS sequence"/>
</dbReference>
<dbReference type="InterPro" id="IPR025132">
    <property type="entry name" value="DUF4058"/>
</dbReference>
<evidence type="ECO:0000313" key="2">
    <source>
        <dbReference type="Proteomes" id="UP000717364"/>
    </source>
</evidence>